<gene>
    <name evidence="1" type="ORF">PILCRDRAFT_16208</name>
</gene>
<evidence type="ECO:0000313" key="2">
    <source>
        <dbReference type="Proteomes" id="UP000054166"/>
    </source>
</evidence>
<reference evidence="2" key="2">
    <citation type="submission" date="2015-01" db="EMBL/GenBank/DDBJ databases">
        <title>Evolutionary Origins and Diversification of the Mycorrhizal Mutualists.</title>
        <authorList>
            <consortium name="DOE Joint Genome Institute"/>
            <consortium name="Mycorrhizal Genomics Consortium"/>
            <person name="Kohler A."/>
            <person name="Kuo A."/>
            <person name="Nagy L.G."/>
            <person name="Floudas D."/>
            <person name="Copeland A."/>
            <person name="Barry K.W."/>
            <person name="Cichocki N."/>
            <person name="Veneault-Fourrey C."/>
            <person name="LaButti K."/>
            <person name="Lindquist E.A."/>
            <person name="Lipzen A."/>
            <person name="Lundell T."/>
            <person name="Morin E."/>
            <person name="Murat C."/>
            <person name="Riley R."/>
            <person name="Ohm R."/>
            <person name="Sun H."/>
            <person name="Tunlid A."/>
            <person name="Henrissat B."/>
            <person name="Grigoriev I.V."/>
            <person name="Hibbett D.S."/>
            <person name="Martin F."/>
        </authorList>
    </citation>
    <scope>NUCLEOTIDE SEQUENCE [LARGE SCALE GENOMIC DNA]</scope>
    <source>
        <strain evidence="2">F 1598</strain>
    </source>
</reference>
<dbReference type="HOGENOM" id="CLU_2400490_0_0_1"/>
<dbReference type="AlphaFoldDB" id="A0A0C3EWH0"/>
<evidence type="ECO:0000313" key="1">
    <source>
        <dbReference type="EMBL" id="KIM72359.1"/>
    </source>
</evidence>
<sequence length="93" mass="10309">MVEYPSHNLQQLGFVDLVIGDLLAQCAQEKYEIIRPLINNGDGPPLELVSHCIVIPPDIPQIVHLISLKMPSKKQNVNADVRSILTLTKSDVI</sequence>
<accession>A0A0C3EWH0</accession>
<reference evidence="1 2" key="1">
    <citation type="submission" date="2014-04" db="EMBL/GenBank/DDBJ databases">
        <authorList>
            <consortium name="DOE Joint Genome Institute"/>
            <person name="Kuo A."/>
            <person name="Tarkka M."/>
            <person name="Buscot F."/>
            <person name="Kohler A."/>
            <person name="Nagy L.G."/>
            <person name="Floudas D."/>
            <person name="Copeland A."/>
            <person name="Barry K.W."/>
            <person name="Cichocki N."/>
            <person name="Veneault-Fourrey C."/>
            <person name="LaButti K."/>
            <person name="Lindquist E.A."/>
            <person name="Lipzen A."/>
            <person name="Lundell T."/>
            <person name="Morin E."/>
            <person name="Murat C."/>
            <person name="Sun H."/>
            <person name="Tunlid A."/>
            <person name="Henrissat B."/>
            <person name="Grigoriev I.V."/>
            <person name="Hibbett D.S."/>
            <person name="Martin F."/>
            <person name="Nordberg H.P."/>
            <person name="Cantor M.N."/>
            <person name="Hua S.X."/>
        </authorList>
    </citation>
    <scope>NUCLEOTIDE SEQUENCE [LARGE SCALE GENOMIC DNA]</scope>
    <source>
        <strain evidence="1 2">F 1598</strain>
    </source>
</reference>
<organism evidence="1 2">
    <name type="scientific">Piloderma croceum (strain F 1598)</name>
    <dbReference type="NCBI Taxonomy" id="765440"/>
    <lineage>
        <taxon>Eukaryota</taxon>
        <taxon>Fungi</taxon>
        <taxon>Dikarya</taxon>
        <taxon>Basidiomycota</taxon>
        <taxon>Agaricomycotina</taxon>
        <taxon>Agaricomycetes</taxon>
        <taxon>Agaricomycetidae</taxon>
        <taxon>Atheliales</taxon>
        <taxon>Atheliaceae</taxon>
        <taxon>Piloderma</taxon>
    </lineage>
</organism>
<name>A0A0C3EWH0_PILCF</name>
<dbReference type="EMBL" id="KN833138">
    <property type="protein sequence ID" value="KIM72359.1"/>
    <property type="molecule type" value="Genomic_DNA"/>
</dbReference>
<keyword evidence="2" id="KW-1185">Reference proteome</keyword>
<dbReference type="InParanoid" id="A0A0C3EWH0"/>
<dbReference type="Proteomes" id="UP000054166">
    <property type="component" value="Unassembled WGS sequence"/>
</dbReference>
<protein>
    <submittedName>
        <fullName evidence="1">Uncharacterized protein</fullName>
    </submittedName>
</protein>
<proteinExistence type="predicted"/>